<evidence type="ECO:0000313" key="2">
    <source>
        <dbReference type="Proteomes" id="UP000241868"/>
    </source>
</evidence>
<accession>A0A2P7TXS0</accession>
<dbReference type="AlphaFoldDB" id="A0A2P7TXS0"/>
<reference evidence="1 2" key="1">
    <citation type="submission" date="2018-03" db="EMBL/GenBank/DDBJ databases">
        <title>Neisseria weixii sp. nov., isolated from the intestinal contents of Tibetan Plateau pika (Ochotona curzoniae) in Yushu, Qinghai Province, China.</title>
        <authorList>
            <person name="Gui Z."/>
        </authorList>
    </citation>
    <scope>NUCLEOTIDE SEQUENCE [LARGE SCALE GENOMIC DNA]</scope>
    <source>
        <strain evidence="1 2">ATCC 51483</strain>
    </source>
</reference>
<dbReference type="OrthoDB" id="5666689at2"/>
<name>A0A2P7TXS0_9NEIS</name>
<dbReference type="Proteomes" id="UP000241868">
    <property type="component" value="Unassembled WGS sequence"/>
</dbReference>
<evidence type="ECO:0000313" key="1">
    <source>
        <dbReference type="EMBL" id="PSJ79510.1"/>
    </source>
</evidence>
<dbReference type="RefSeq" id="WP_106742888.1">
    <property type="nucleotide sequence ID" value="NZ_PXYY01000101.1"/>
</dbReference>
<keyword evidence="2" id="KW-1185">Reference proteome</keyword>
<organism evidence="1 2">
    <name type="scientific">Neisseria iguanae</name>
    <dbReference type="NCBI Taxonomy" id="90242"/>
    <lineage>
        <taxon>Bacteria</taxon>
        <taxon>Pseudomonadati</taxon>
        <taxon>Pseudomonadota</taxon>
        <taxon>Betaproteobacteria</taxon>
        <taxon>Neisseriales</taxon>
        <taxon>Neisseriaceae</taxon>
        <taxon>Neisseria</taxon>
    </lineage>
</organism>
<gene>
    <name evidence="1" type="ORF">C7N83_11815</name>
</gene>
<proteinExistence type="predicted"/>
<protein>
    <submittedName>
        <fullName evidence="1">Uncharacterized protein</fullName>
    </submittedName>
</protein>
<dbReference type="EMBL" id="PXYY01000101">
    <property type="protein sequence ID" value="PSJ79510.1"/>
    <property type="molecule type" value="Genomic_DNA"/>
</dbReference>
<comment type="caution">
    <text evidence="1">The sequence shown here is derived from an EMBL/GenBank/DDBJ whole genome shotgun (WGS) entry which is preliminary data.</text>
</comment>
<sequence length="123" mass="13302">MRDNSNKGILKDVDLKMVSAAATIADSDKLYTRLQGNTSTPRHIIYEINANDPVATWPVIGNNPATTALSGGKNQLGNWIHVLSGQETTAHNCYGLGTPNCVELGHTDKLEMPKTQTIDQANK</sequence>